<dbReference type="InterPro" id="IPR016193">
    <property type="entry name" value="Cytidine_deaminase-like"/>
</dbReference>
<dbReference type="KEGG" id="kpul:GXN76_00185"/>
<dbReference type="EC" id="3.5.4.33" evidence="8"/>
<comment type="function">
    <text evidence="8">Catalyzes the deamination of adenosine to inosine at the wobble position 34 of tRNA(Arg2).</text>
</comment>
<organism evidence="10 11">
    <name type="scientific">Kroppenstedtia pulmonis</name>
    <dbReference type="NCBI Taxonomy" id="1380685"/>
    <lineage>
        <taxon>Bacteria</taxon>
        <taxon>Bacillati</taxon>
        <taxon>Bacillota</taxon>
        <taxon>Bacilli</taxon>
        <taxon>Bacillales</taxon>
        <taxon>Thermoactinomycetaceae</taxon>
        <taxon>Kroppenstedtia</taxon>
    </lineage>
</organism>
<dbReference type="FunFam" id="3.40.140.10:FF:000005">
    <property type="entry name" value="tRNA-specific adenosine deaminase"/>
    <property type="match status" value="1"/>
</dbReference>
<dbReference type="GO" id="GO:0052717">
    <property type="term" value="F:tRNA-specific adenosine-34 deaminase activity"/>
    <property type="evidence" value="ECO:0007669"/>
    <property type="project" value="UniProtKB-UniRule"/>
</dbReference>
<evidence type="ECO:0000256" key="3">
    <source>
        <dbReference type="ARBA" id="ARBA00022694"/>
    </source>
</evidence>
<dbReference type="SUPFAM" id="SSF53927">
    <property type="entry name" value="Cytidine deaminase-like"/>
    <property type="match status" value="1"/>
</dbReference>
<dbReference type="PROSITE" id="PS51747">
    <property type="entry name" value="CYT_DCMP_DEAMINASES_2"/>
    <property type="match status" value="1"/>
</dbReference>
<dbReference type="InterPro" id="IPR058535">
    <property type="entry name" value="MafB19-deam"/>
</dbReference>
<reference evidence="10 11" key="1">
    <citation type="submission" date="2020-01" db="EMBL/GenBank/DDBJ databases">
        <authorList>
            <person name="Gulvik C.A."/>
            <person name="Batra D.G."/>
        </authorList>
    </citation>
    <scope>NUCLEOTIDE SEQUENCE [LARGE SCALE GENOMIC DNA]</scope>
    <source>
        <strain evidence="10 11">W9323</strain>
    </source>
</reference>
<dbReference type="Gene3D" id="3.40.140.10">
    <property type="entry name" value="Cytidine Deaminase, domain 2"/>
    <property type="match status" value="1"/>
</dbReference>
<evidence type="ECO:0000256" key="6">
    <source>
        <dbReference type="ARBA" id="ARBA00022833"/>
    </source>
</evidence>
<dbReference type="PANTHER" id="PTHR11079:SF202">
    <property type="entry name" value="TRNA-SPECIFIC ADENOSINE DEAMINASE"/>
    <property type="match status" value="1"/>
</dbReference>
<evidence type="ECO:0000259" key="9">
    <source>
        <dbReference type="PROSITE" id="PS51747"/>
    </source>
</evidence>
<protein>
    <recommendedName>
        <fullName evidence="8">tRNA-specific adenosine deaminase</fullName>
        <ecNumber evidence="8">3.5.4.33</ecNumber>
    </recommendedName>
</protein>
<feature type="active site" description="Proton donor" evidence="8">
    <location>
        <position position="54"/>
    </location>
</feature>
<evidence type="ECO:0000313" key="10">
    <source>
        <dbReference type="EMBL" id="QKG83036.1"/>
    </source>
</evidence>
<keyword evidence="11" id="KW-1185">Reference proteome</keyword>
<dbReference type="AlphaFoldDB" id="A0A7D4C3Z3"/>
<dbReference type="InterPro" id="IPR002125">
    <property type="entry name" value="CMP_dCMP_dom"/>
</dbReference>
<gene>
    <name evidence="8 10" type="primary">tadA</name>
    <name evidence="10" type="ORF">GXN76_00185</name>
</gene>
<dbReference type="EMBL" id="CP048104">
    <property type="protein sequence ID" value="QKG83036.1"/>
    <property type="molecule type" value="Genomic_DNA"/>
</dbReference>
<feature type="binding site" evidence="8">
    <location>
        <position position="52"/>
    </location>
    <ligand>
        <name>Zn(2+)</name>
        <dbReference type="ChEBI" id="CHEBI:29105"/>
        <note>catalytic</note>
    </ligand>
</feature>
<dbReference type="PANTHER" id="PTHR11079">
    <property type="entry name" value="CYTOSINE DEAMINASE FAMILY MEMBER"/>
    <property type="match status" value="1"/>
</dbReference>
<keyword evidence="3 8" id="KW-0819">tRNA processing</keyword>
<accession>A0A7D4C3Z3</accession>
<evidence type="ECO:0000313" key="11">
    <source>
        <dbReference type="Proteomes" id="UP000503088"/>
    </source>
</evidence>
<feature type="binding site" evidence="8">
    <location>
        <position position="85"/>
    </location>
    <ligand>
        <name>Zn(2+)</name>
        <dbReference type="ChEBI" id="CHEBI:29105"/>
        <note>catalytic</note>
    </ligand>
</feature>
<evidence type="ECO:0000256" key="5">
    <source>
        <dbReference type="ARBA" id="ARBA00022801"/>
    </source>
</evidence>
<name>A0A7D4C3Z3_9BACL</name>
<dbReference type="InterPro" id="IPR016192">
    <property type="entry name" value="APOBEC/CMP_deaminase_Zn-bd"/>
</dbReference>
<keyword evidence="4 8" id="KW-0479">Metal-binding</keyword>
<dbReference type="PROSITE" id="PS00903">
    <property type="entry name" value="CYT_DCMP_DEAMINASES_1"/>
    <property type="match status" value="1"/>
</dbReference>
<comment type="cofactor">
    <cofactor evidence="8">
        <name>Zn(2+)</name>
        <dbReference type="ChEBI" id="CHEBI:29105"/>
    </cofactor>
    <text evidence="8">Binds 1 zinc ion per subunit.</text>
</comment>
<evidence type="ECO:0000256" key="2">
    <source>
        <dbReference type="ARBA" id="ARBA00011738"/>
    </source>
</evidence>
<evidence type="ECO:0000256" key="8">
    <source>
        <dbReference type="HAMAP-Rule" id="MF_00972"/>
    </source>
</evidence>
<dbReference type="GO" id="GO:0002100">
    <property type="term" value="P:tRNA wobble adenosine to inosine editing"/>
    <property type="evidence" value="ECO:0007669"/>
    <property type="project" value="UniProtKB-UniRule"/>
</dbReference>
<dbReference type="CDD" id="cd01285">
    <property type="entry name" value="nucleoside_deaminase"/>
    <property type="match status" value="1"/>
</dbReference>
<dbReference type="Proteomes" id="UP000503088">
    <property type="component" value="Chromosome"/>
</dbReference>
<evidence type="ECO:0000256" key="4">
    <source>
        <dbReference type="ARBA" id="ARBA00022723"/>
    </source>
</evidence>
<sequence length="159" mass="17759">MRHDTWMQVAMEEARKAEAIGEVPIGAVVVRGDEAIGKGHNLREYYNDPTAHAEVIAIRSAAHRLGSWRLAGCRLYVTLEPCPMCAGAILLSRIDTLVYGAYDLKGGCAGTLMNLLRDQRFNHQVEVINGILEEECSMMLKDFFRNLRQKSNGFQTPHA</sequence>
<evidence type="ECO:0000256" key="1">
    <source>
        <dbReference type="ARBA" id="ARBA00010669"/>
    </source>
</evidence>
<dbReference type="InterPro" id="IPR028883">
    <property type="entry name" value="tRNA_aden_deaminase"/>
</dbReference>
<dbReference type="NCBIfam" id="NF008113">
    <property type="entry name" value="PRK10860.1"/>
    <property type="match status" value="1"/>
</dbReference>
<dbReference type="HAMAP" id="MF_00972">
    <property type="entry name" value="tRNA_aden_deaminase"/>
    <property type="match status" value="1"/>
</dbReference>
<dbReference type="RefSeq" id="WP_173218994.1">
    <property type="nucleotide sequence ID" value="NZ_CP048104.1"/>
</dbReference>
<keyword evidence="6 8" id="KW-0862">Zinc</keyword>
<dbReference type="GO" id="GO:0008270">
    <property type="term" value="F:zinc ion binding"/>
    <property type="evidence" value="ECO:0007669"/>
    <property type="project" value="UniProtKB-UniRule"/>
</dbReference>
<feature type="binding site" evidence="8">
    <location>
        <position position="82"/>
    </location>
    <ligand>
        <name>Zn(2+)</name>
        <dbReference type="ChEBI" id="CHEBI:29105"/>
        <note>catalytic</note>
    </ligand>
</feature>
<comment type="catalytic activity">
    <reaction evidence="7 8">
        <text>adenosine(34) in tRNA + H2O + H(+) = inosine(34) in tRNA + NH4(+)</text>
        <dbReference type="Rhea" id="RHEA:43168"/>
        <dbReference type="Rhea" id="RHEA-COMP:10373"/>
        <dbReference type="Rhea" id="RHEA-COMP:10374"/>
        <dbReference type="ChEBI" id="CHEBI:15377"/>
        <dbReference type="ChEBI" id="CHEBI:15378"/>
        <dbReference type="ChEBI" id="CHEBI:28938"/>
        <dbReference type="ChEBI" id="CHEBI:74411"/>
        <dbReference type="ChEBI" id="CHEBI:82852"/>
        <dbReference type="EC" id="3.5.4.33"/>
    </reaction>
</comment>
<evidence type="ECO:0000256" key="7">
    <source>
        <dbReference type="ARBA" id="ARBA00048045"/>
    </source>
</evidence>
<comment type="similarity">
    <text evidence="1">Belongs to the cytidine and deoxycytidylate deaminase family. ADAT2 subfamily.</text>
</comment>
<comment type="subunit">
    <text evidence="2 8">Homodimer.</text>
</comment>
<feature type="domain" description="CMP/dCMP-type deaminase" evidence="9">
    <location>
        <begin position="1"/>
        <end position="119"/>
    </location>
</feature>
<proteinExistence type="inferred from homology"/>
<dbReference type="Pfam" id="PF14437">
    <property type="entry name" value="MafB19-deam"/>
    <property type="match status" value="1"/>
</dbReference>
<keyword evidence="5 8" id="KW-0378">Hydrolase</keyword>